<sequence length="101" mass="11023">MAQGNINIDYVEIDKVSKTMDDAVTHIVPMLQSTKTTVEGLLDNGLFMQQSSPAMKMSYEKLTQSLSEAMKGITSFAEQFRKIKTAVAQMDADIAKSTNGG</sequence>
<comment type="caution">
    <text evidence="1">The sequence shown here is derived from an EMBL/GenBank/DDBJ whole genome shotgun (WGS) entry which is preliminary data.</text>
</comment>
<proteinExistence type="predicted"/>
<dbReference type="Gene3D" id="1.10.287.1060">
    <property type="entry name" value="ESAT-6-like"/>
    <property type="match status" value="1"/>
</dbReference>
<organism evidence="1 2">
    <name type="scientific">Streptosporangium nondiastaticum</name>
    <dbReference type="NCBI Taxonomy" id="35764"/>
    <lineage>
        <taxon>Bacteria</taxon>
        <taxon>Bacillati</taxon>
        <taxon>Actinomycetota</taxon>
        <taxon>Actinomycetes</taxon>
        <taxon>Streptosporangiales</taxon>
        <taxon>Streptosporangiaceae</taxon>
        <taxon>Streptosporangium</taxon>
    </lineage>
</organism>
<dbReference type="EMBL" id="PXWG01000059">
    <property type="protein sequence ID" value="PSJ26821.1"/>
    <property type="molecule type" value="Genomic_DNA"/>
</dbReference>
<evidence type="ECO:0000313" key="2">
    <source>
        <dbReference type="Proteomes" id="UP000242427"/>
    </source>
</evidence>
<protein>
    <recommendedName>
        <fullName evidence="3">WXG100 family type VII secretion target</fullName>
    </recommendedName>
</protein>
<dbReference type="InterPro" id="IPR036689">
    <property type="entry name" value="ESAT-6-like_sf"/>
</dbReference>
<name>A0A9X7JNQ8_9ACTN</name>
<keyword evidence="2" id="KW-1185">Reference proteome</keyword>
<dbReference type="SUPFAM" id="SSF140453">
    <property type="entry name" value="EsxAB dimer-like"/>
    <property type="match status" value="1"/>
</dbReference>
<accession>A0A9X7JNQ8</accession>
<reference evidence="1 2" key="1">
    <citation type="submission" date="2018-03" db="EMBL/GenBank/DDBJ databases">
        <title>Chitinolytic properties of Streptosporangium nondiastaticum TBG75A20.</title>
        <authorList>
            <person name="Gayathri V."/>
            <person name="Shiburaj S."/>
        </authorList>
    </citation>
    <scope>NUCLEOTIDE SEQUENCE [LARGE SCALE GENOMIC DNA]</scope>
    <source>
        <strain evidence="1 2">TBG75A20</strain>
    </source>
</reference>
<dbReference type="RefSeq" id="WP_106678579.1">
    <property type="nucleotide sequence ID" value="NZ_PXWG01000059.1"/>
</dbReference>
<gene>
    <name evidence="1" type="ORF">B7P34_20765</name>
</gene>
<dbReference type="OrthoDB" id="4350663at2"/>
<dbReference type="AlphaFoldDB" id="A0A9X7JNQ8"/>
<evidence type="ECO:0000313" key="1">
    <source>
        <dbReference type="EMBL" id="PSJ26821.1"/>
    </source>
</evidence>
<dbReference type="Proteomes" id="UP000242427">
    <property type="component" value="Unassembled WGS sequence"/>
</dbReference>
<evidence type="ECO:0008006" key="3">
    <source>
        <dbReference type="Google" id="ProtNLM"/>
    </source>
</evidence>